<evidence type="ECO:0000256" key="1">
    <source>
        <dbReference type="SAM" id="MobiDB-lite"/>
    </source>
</evidence>
<name>A0A834IW99_RHYFE</name>
<dbReference type="EMBL" id="JAACXV010000061">
    <property type="protein sequence ID" value="KAF7285083.1"/>
    <property type="molecule type" value="Genomic_DNA"/>
</dbReference>
<accession>A0A834IW99</accession>
<keyword evidence="3" id="KW-1185">Reference proteome</keyword>
<reference evidence="2" key="1">
    <citation type="submission" date="2020-08" db="EMBL/GenBank/DDBJ databases">
        <title>Genome sequencing and assembly of the red palm weevil Rhynchophorus ferrugineus.</title>
        <authorList>
            <person name="Dias G.B."/>
            <person name="Bergman C.M."/>
            <person name="Manee M."/>
        </authorList>
    </citation>
    <scope>NUCLEOTIDE SEQUENCE</scope>
    <source>
        <strain evidence="2">AA-2017</strain>
        <tissue evidence="2">Whole larva</tissue>
    </source>
</reference>
<gene>
    <name evidence="2" type="ORF">GWI33_011934</name>
</gene>
<organism evidence="2 3">
    <name type="scientific">Rhynchophorus ferrugineus</name>
    <name type="common">Red palm weevil</name>
    <name type="synonym">Curculio ferrugineus</name>
    <dbReference type="NCBI Taxonomy" id="354439"/>
    <lineage>
        <taxon>Eukaryota</taxon>
        <taxon>Metazoa</taxon>
        <taxon>Ecdysozoa</taxon>
        <taxon>Arthropoda</taxon>
        <taxon>Hexapoda</taxon>
        <taxon>Insecta</taxon>
        <taxon>Pterygota</taxon>
        <taxon>Neoptera</taxon>
        <taxon>Endopterygota</taxon>
        <taxon>Coleoptera</taxon>
        <taxon>Polyphaga</taxon>
        <taxon>Cucujiformia</taxon>
        <taxon>Curculionidae</taxon>
        <taxon>Dryophthorinae</taxon>
        <taxon>Rhynchophorus</taxon>
    </lineage>
</organism>
<protein>
    <submittedName>
        <fullName evidence="2">Uncharacterized protein</fullName>
    </submittedName>
</protein>
<sequence length="115" mass="13150">MSSVCTIASRYRPDTGRRYRRWTTNATPRPYIKNHGPSPLNPNKAVDGHVIRGRPVTASQCKIFRNVILSVKSKLPPLINALVDRSIPFEKIFTHINDWPKVFVLDDGIRAEWVI</sequence>
<feature type="region of interest" description="Disordered" evidence="1">
    <location>
        <begin position="25"/>
        <end position="45"/>
    </location>
</feature>
<evidence type="ECO:0000313" key="3">
    <source>
        <dbReference type="Proteomes" id="UP000625711"/>
    </source>
</evidence>
<evidence type="ECO:0000313" key="2">
    <source>
        <dbReference type="EMBL" id="KAF7285083.1"/>
    </source>
</evidence>
<proteinExistence type="predicted"/>
<dbReference type="Proteomes" id="UP000625711">
    <property type="component" value="Unassembled WGS sequence"/>
</dbReference>
<comment type="caution">
    <text evidence="2">The sequence shown here is derived from an EMBL/GenBank/DDBJ whole genome shotgun (WGS) entry which is preliminary data.</text>
</comment>
<dbReference type="AlphaFoldDB" id="A0A834IW99"/>